<name>A0ABD1XLR0_9MARC</name>
<dbReference type="EMBL" id="JBHFFA010000008">
    <property type="protein sequence ID" value="KAL2609893.1"/>
    <property type="molecule type" value="Genomic_DNA"/>
</dbReference>
<proteinExistence type="predicted"/>
<accession>A0ABD1XLR0</accession>
<evidence type="ECO:0000259" key="2">
    <source>
        <dbReference type="Pfam" id="PF00078"/>
    </source>
</evidence>
<dbReference type="InterPro" id="IPR000477">
    <property type="entry name" value="RT_dom"/>
</dbReference>
<evidence type="ECO:0000313" key="4">
    <source>
        <dbReference type="Proteomes" id="UP001605036"/>
    </source>
</evidence>
<feature type="domain" description="Reverse transcriptase" evidence="2">
    <location>
        <begin position="5"/>
        <end position="70"/>
    </location>
</feature>
<gene>
    <name evidence="3" type="ORF">R1flu_028466</name>
</gene>
<keyword evidence="4" id="KW-1185">Reference proteome</keyword>
<evidence type="ECO:0000256" key="1">
    <source>
        <dbReference type="SAM" id="MobiDB-lite"/>
    </source>
</evidence>
<reference evidence="3 4" key="1">
    <citation type="submission" date="2024-09" db="EMBL/GenBank/DDBJ databases">
        <title>Chromosome-scale assembly of Riccia fluitans.</title>
        <authorList>
            <person name="Paukszto L."/>
            <person name="Sawicki J."/>
            <person name="Karawczyk K."/>
            <person name="Piernik-Szablinska J."/>
            <person name="Szczecinska M."/>
            <person name="Mazdziarz M."/>
        </authorList>
    </citation>
    <scope>NUCLEOTIDE SEQUENCE [LARGE SCALE GENOMIC DNA]</scope>
    <source>
        <strain evidence="3">Rf_01</strain>
        <tissue evidence="3">Aerial parts of the thallus</tissue>
    </source>
</reference>
<protein>
    <recommendedName>
        <fullName evidence="2">Reverse transcriptase domain-containing protein</fullName>
    </recommendedName>
</protein>
<sequence length="140" mass="15450">MPAIILPQQTGFIQSRSVFNNVLQFQLAHDLLKREHRSGLFLKLDFKSAYDQVDHHVLWCTMRKMGSGDKFIGLIQGLSLGACILIHLNGAFNPRFCIHRGGATRLPLGASPVHDVYGPPHGPPHCPPGATQLSPATHWI</sequence>
<comment type="caution">
    <text evidence="3">The sequence shown here is derived from an EMBL/GenBank/DDBJ whole genome shotgun (WGS) entry which is preliminary data.</text>
</comment>
<evidence type="ECO:0000313" key="3">
    <source>
        <dbReference type="EMBL" id="KAL2609893.1"/>
    </source>
</evidence>
<dbReference type="Proteomes" id="UP001605036">
    <property type="component" value="Unassembled WGS sequence"/>
</dbReference>
<feature type="compositionally biased region" description="Polar residues" evidence="1">
    <location>
        <begin position="131"/>
        <end position="140"/>
    </location>
</feature>
<dbReference type="AlphaFoldDB" id="A0ABD1XLR0"/>
<dbReference type="Pfam" id="PF00078">
    <property type="entry name" value="RVT_1"/>
    <property type="match status" value="1"/>
</dbReference>
<organism evidence="3 4">
    <name type="scientific">Riccia fluitans</name>
    <dbReference type="NCBI Taxonomy" id="41844"/>
    <lineage>
        <taxon>Eukaryota</taxon>
        <taxon>Viridiplantae</taxon>
        <taxon>Streptophyta</taxon>
        <taxon>Embryophyta</taxon>
        <taxon>Marchantiophyta</taxon>
        <taxon>Marchantiopsida</taxon>
        <taxon>Marchantiidae</taxon>
        <taxon>Marchantiales</taxon>
        <taxon>Ricciaceae</taxon>
        <taxon>Riccia</taxon>
    </lineage>
</organism>
<feature type="region of interest" description="Disordered" evidence="1">
    <location>
        <begin position="121"/>
        <end position="140"/>
    </location>
</feature>